<dbReference type="Gene3D" id="3.30.450.90">
    <property type="match status" value="1"/>
</dbReference>
<evidence type="ECO:0000256" key="1">
    <source>
        <dbReference type="ARBA" id="ARBA00006611"/>
    </source>
</evidence>
<dbReference type="PANTHER" id="PTHR30258">
    <property type="entry name" value="TYPE II SECRETION SYSTEM PROTEIN GSPE-RELATED"/>
    <property type="match status" value="1"/>
</dbReference>
<evidence type="ECO:0000256" key="3">
    <source>
        <dbReference type="ARBA" id="ARBA00022840"/>
    </source>
</evidence>
<keyword evidence="6" id="KW-1185">Reference proteome</keyword>
<gene>
    <name evidence="5" type="ORF">BG60_10950</name>
</gene>
<proteinExistence type="inferred from homology"/>
<keyword evidence="2" id="KW-0547">Nucleotide-binding</keyword>
<dbReference type="GO" id="GO:0016887">
    <property type="term" value="F:ATP hydrolysis activity"/>
    <property type="evidence" value="ECO:0007669"/>
    <property type="project" value="TreeGrafter"/>
</dbReference>
<dbReference type="PANTHER" id="PTHR30258:SF2">
    <property type="entry name" value="COMG OPERON PROTEIN 1"/>
    <property type="match status" value="1"/>
</dbReference>
<protein>
    <submittedName>
        <fullName evidence="5">Twitching motility protein PilT</fullName>
    </submittedName>
</protein>
<dbReference type="GO" id="GO:0005886">
    <property type="term" value="C:plasma membrane"/>
    <property type="evidence" value="ECO:0007669"/>
    <property type="project" value="TreeGrafter"/>
</dbReference>
<dbReference type="Pfam" id="PF00437">
    <property type="entry name" value="T2SSE"/>
    <property type="match status" value="1"/>
</dbReference>
<dbReference type="InterPro" id="IPR001482">
    <property type="entry name" value="T2SS/T4SS_dom"/>
</dbReference>
<dbReference type="GO" id="GO:0005524">
    <property type="term" value="F:ATP binding"/>
    <property type="evidence" value="ECO:0007669"/>
    <property type="project" value="UniProtKB-KW"/>
</dbReference>
<dbReference type="InterPro" id="IPR003593">
    <property type="entry name" value="AAA+_ATPase"/>
</dbReference>
<evidence type="ECO:0000313" key="5">
    <source>
        <dbReference type="EMBL" id="KDR28460.1"/>
    </source>
</evidence>
<dbReference type="PROSITE" id="PS00662">
    <property type="entry name" value="T2SP_E"/>
    <property type="match status" value="1"/>
</dbReference>
<evidence type="ECO:0000259" key="4">
    <source>
        <dbReference type="PROSITE" id="PS00662"/>
    </source>
</evidence>
<keyword evidence="3" id="KW-0067">ATP-binding</keyword>
<dbReference type="OrthoDB" id="5790493at2"/>
<dbReference type="AlphaFoldDB" id="A0A656QK02"/>
<dbReference type="SUPFAM" id="SSF52540">
    <property type="entry name" value="P-loop containing nucleoside triphosphate hydrolases"/>
    <property type="match status" value="1"/>
</dbReference>
<evidence type="ECO:0000256" key="2">
    <source>
        <dbReference type="ARBA" id="ARBA00022741"/>
    </source>
</evidence>
<sequence>MEEIPEVDGLDDLTEEERRSVMMIREGSSEQAPIELAIRNLFVWAIISKAEDVHIEGRGHRDSPTVHVHVRLPGGMVNFKFEPRGKEARHWETKMFQLTGTSQGATTPEIASTRFDIVLPSAFASRHGLKPFEDDPSYRVDIRVEYTRTYNGFAFISRLLDSQRAPKLEELGLSYTLYRIILRALNEPSGLILVTGPTGSGKTTLLNAMLAVLNDGTRAIDTAEDPVEIALRGIGPIKQRQIGGNITFPRALRSMLRSGPDVILIGEIRDAETMEIALQASQTGHIVLATLHTNDSAETFSRALDLTLDKGRDAFRLAQNLKLVVAQRLLTKYEGPVVKRRLTRDEQQWLDANGIPYGDDISEVVPERVVGKVAVLEAVVTTPEIKQVIRADRMDTSAIYRAACDQDHFEPLATGGVRAVQAHLSTLHECMQRLEGNTDARMHPSLRVRLARQHGLDFVQVADAIDAYHLDADSGSKTTIEQHIETATLGALNKVIEQEAA</sequence>
<dbReference type="CDD" id="cd01129">
    <property type="entry name" value="PulE-GspE-like"/>
    <property type="match status" value="1"/>
</dbReference>
<dbReference type="InterPro" id="IPR027417">
    <property type="entry name" value="P-loop_NTPase"/>
</dbReference>
<dbReference type="Proteomes" id="UP000027451">
    <property type="component" value="Unassembled WGS sequence"/>
</dbReference>
<evidence type="ECO:0000313" key="6">
    <source>
        <dbReference type="Proteomes" id="UP000027451"/>
    </source>
</evidence>
<reference evidence="5 6" key="1">
    <citation type="submission" date="2014-03" db="EMBL/GenBank/DDBJ databases">
        <title>Draft Genome Sequences of Four Burkholderia Strains.</title>
        <authorList>
            <person name="Liu X.Y."/>
            <person name="Li C.X."/>
            <person name="Xu J.H."/>
        </authorList>
    </citation>
    <scope>NUCLEOTIDE SEQUENCE [LARGE SCALE GENOMIC DNA]</scope>
    <source>
        <strain evidence="5 6">OP-1</strain>
    </source>
</reference>
<accession>A0A656QK02</accession>
<feature type="domain" description="Bacterial type II secretion system protein E" evidence="4">
    <location>
        <begin position="256"/>
        <end position="270"/>
    </location>
</feature>
<comment type="caution">
    <text evidence="5">The sequence shown here is derived from an EMBL/GenBank/DDBJ whole genome shotgun (WGS) entry which is preliminary data.</text>
</comment>
<name>A0A656QK02_9BURK</name>
<organism evidence="5 6">
    <name type="scientific">Caballeronia zhejiangensis</name>
    <dbReference type="NCBI Taxonomy" id="871203"/>
    <lineage>
        <taxon>Bacteria</taxon>
        <taxon>Pseudomonadati</taxon>
        <taxon>Pseudomonadota</taxon>
        <taxon>Betaproteobacteria</taxon>
        <taxon>Burkholderiales</taxon>
        <taxon>Burkholderiaceae</taxon>
        <taxon>Caballeronia</taxon>
    </lineage>
</organism>
<dbReference type="EMBL" id="JFHD01000018">
    <property type="protein sequence ID" value="KDR28460.1"/>
    <property type="molecule type" value="Genomic_DNA"/>
</dbReference>
<dbReference type="Gene3D" id="3.40.50.300">
    <property type="entry name" value="P-loop containing nucleotide triphosphate hydrolases"/>
    <property type="match status" value="1"/>
</dbReference>
<comment type="similarity">
    <text evidence="1">Belongs to the GSP E family.</text>
</comment>
<dbReference type="SMART" id="SM00382">
    <property type="entry name" value="AAA"/>
    <property type="match status" value="1"/>
</dbReference>